<dbReference type="Proteomes" id="UP000016587">
    <property type="component" value="Chromosome"/>
</dbReference>
<reference evidence="2" key="2">
    <citation type="submission" date="2013-07" db="EMBL/GenBank/DDBJ databases">
        <authorList>
            <person name="Morais-Silva F.O."/>
            <person name="Rezende A.M."/>
            <person name="Pimentel C."/>
            <person name="Resende D.M."/>
            <person name="Santos C.I."/>
            <person name="Clemente C."/>
            <person name="de Oliveira L.M."/>
            <person name="da Silva S.M."/>
            <person name="Costa D.A."/>
            <person name="Varela-Raposo A."/>
            <person name="Horacio E.C.A."/>
            <person name="Matos M."/>
            <person name="Flores O."/>
            <person name="Ruiz J.C."/>
            <person name="Rodrigues-Pousada C."/>
        </authorList>
    </citation>
    <scope>NUCLEOTIDE SEQUENCE [LARGE SCALE GENOMIC DNA]</scope>
    <source>
        <strain evidence="2">ATCC 19364 / DSM 1382 / NCIMB 9332 / VKM B-1759</strain>
    </source>
</reference>
<dbReference type="AlphaFoldDB" id="T2GFE0"/>
<evidence type="ECO:0000313" key="2">
    <source>
        <dbReference type="Proteomes" id="UP000016587"/>
    </source>
</evidence>
<organism evidence="1 2">
    <name type="scientific">Megalodesulfovibrio gigas (strain ATCC 19364 / DSM 1382 / NCIMB 9332 / VKM B-1759)</name>
    <name type="common">Desulfovibrio gigas</name>
    <dbReference type="NCBI Taxonomy" id="1121448"/>
    <lineage>
        <taxon>Bacteria</taxon>
        <taxon>Pseudomonadati</taxon>
        <taxon>Thermodesulfobacteriota</taxon>
        <taxon>Desulfovibrionia</taxon>
        <taxon>Desulfovibrionales</taxon>
        <taxon>Desulfovibrionaceae</taxon>
        <taxon>Megalodesulfovibrio</taxon>
    </lineage>
</organism>
<reference evidence="1 2" key="1">
    <citation type="journal article" date="2013" name="J. Bacteriol.">
        <title>Roles of HynAB and Ech, the only two hydrogenases found in the model sulfate reducer Desulfovibrio gigas.</title>
        <authorList>
            <person name="Morais-Silva F.O."/>
            <person name="Santos C.I."/>
            <person name="Rodrigues R."/>
            <person name="Pereira I.A."/>
            <person name="Rodrigues-Pousada C."/>
        </authorList>
    </citation>
    <scope>NUCLEOTIDE SEQUENCE [LARGE SCALE GENOMIC DNA]</scope>
    <source>
        <strain evidence="2">ATCC 19364 / DSM 1382 / NCIMB 9332 / VKM B-1759</strain>
    </source>
</reference>
<protein>
    <submittedName>
        <fullName evidence="1">Uncharacterized protein</fullName>
    </submittedName>
</protein>
<sequence length="65" mass="7327">MLFSRHLFSCNFNTAATLPAFKGSIIRGMLGWALRSHLFSKSNRLRLSFFGAIKITDVPQQTPKV</sequence>
<gene>
    <name evidence="1" type="ORF">DGI_3312</name>
</gene>
<dbReference type="HOGENOM" id="CLU_2842595_0_0_7"/>
<accession>T2GFE0</accession>
<dbReference type="KEGG" id="dgg:DGI_3312"/>
<evidence type="ECO:0000313" key="1">
    <source>
        <dbReference type="EMBL" id="AGW15008.1"/>
    </source>
</evidence>
<keyword evidence="2" id="KW-1185">Reference proteome</keyword>
<proteinExistence type="predicted"/>
<dbReference type="PATRIC" id="fig|1121448.10.peg.3265"/>
<dbReference type="EMBL" id="CP006585">
    <property type="protein sequence ID" value="AGW15008.1"/>
    <property type="molecule type" value="Genomic_DNA"/>
</dbReference>
<name>T2GFE0_MEGG1</name>